<dbReference type="Gene3D" id="3.30.40.10">
    <property type="entry name" value="Zinc/RING finger domain, C3HC4 (zinc finger)"/>
    <property type="match status" value="1"/>
</dbReference>
<dbReference type="Ensembl" id="ENSSFAT00005052528.1">
    <property type="protein sequence ID" value="ENSSFAP00005050886.1"/>
    <property type="gene ID" value="ENSSFAG00005024513.1"/>
</dbReference>
<name>A0A672J9P0_SALFA</name>
<reference evidence="6" key="2">
    <citation type="submission" date="2025-08" db="UniProtKB">
        <authorList>
            <consortium name="Ensembl"/>
        </authorList>
    </citation>
    <scope>IDENTIFICATION</scope>
</reference>
<accession>A0A672J9P0</accession>
<keyword evidence="1" id="KW-0479">Metal-binding</keyword>
<dbReference type="InParanoid" id="A0A672J9P0"/>
<dbReference type="Pfam" id="PF15227">
    <property type="entry name" value="zf-C3HC4_4"/>
    <property type="match status" value="1"/>
</dbReference>
<keyword evidence="2 4" id="KW-0863">Zinc-finger</keyword>
<sequence length="77" mass="8822">MAKRGAPLDPEKFSCSICLDLLKDPVAIPCGHSYCSDCIKSHWDDNRGFYSCPQCRKKFRQRPDLEKNFLSNPSVTR</sequence>
<dbReference type="PROSITE" id="PS00518">
    <property type="entry name" value="ZF_RING_1"/>
    <property type="match status" value="1"/>
</dbReference>
<dbReference type="SUPFAM" id="SSF57850">
    <property type="entry name" value="RING/U-box"/>
    <property type="match status" value="1"/>
</dbReference>
<dbReference type="SMART" id="SM00184">
    <property type="entry name" value="RING"/>
    <property type="match status" value="1"/>
</dbReference>
<reference evidence="6" key="1">
    <citation type="submission" date="2019-06" db="EMBL/GenBank/DDBJ databases">
        <authorList>
            <consortium name="Wellcome Sanger Institute Data Sharing"/>
        </authorList>
    </citation>
    <scope>NUCLEOTIDE SEQUENCE [LARGE SCALE GENOMIC DNA]</scope>
</reference>
<dbReference type="InterPro" id="IPR017907">
    <property type="entry name" value="Znf_RING_CS"/>
</dbReference>
<proteinExistence type="predicted"/>
<dbReference type="InterPro" id="IPR013083">
    <property type="entry name" value="Znf_RING/FYVE/PHD"/>
</dbReference>
<evidence type="ECO:0000256" key="3">
    <source>
        <dbReference type="ARBA" id="ARBA00022833"/>
    </source>
</evidence>
<keyword evidence="7" id="KW-1185">Reference proteome</keyword>
<dbReference type="InterPro" id="IPR001841">
    <property type="entry name" value="Znf_RING"/>
</dbReference>
<reference evidence="6" key="3">
    <citation type="submission" date="2025-09" db="UniProtKB">
        <authorList>
            <consortium name="Ensembl"/>
        </authorList>
    </citation>
    <scope>IDENTIFICATION</scope>
</reference>
<evidence type="ECO:0000256" key="2">
    <source>
        <dbReference type="ARBA" id="ARBA00022771"/>
    </source>
</evidence>
<dbReference type="InterPro" id="IPR051051">
    <property type="entry name" value="E3_ubiq-ligase_TRIM/RNF"/>
</dbReference>
<feature type="domain" description="RING-type" evidence="5">
    <location>
        <begin position="15"/>
        <end position="56"/>
    </location>
</feature>
<organism evidence="6 7">
    <name type="scientific">Salarias fasciatus</name>
    <name type="common">Jewelled blenny</name>
    <name type="synonym">Blennius fasciatus</name>
    <dbReference type="NCBI Taxonomy" id="181472"/>
    <lineage>
        <taxon>Eukaryota</taxon>
        <taxon>Metazoa</taxon>
        <taxon>Chordata</taxon>
        <taxon>Craniata</taxon>
        <taxon>Vertebrata</taxon>
        <taxon>Euteleostomi</taxon>
        <taxon>Actinopterygii</taxon>
        <taxon>Neopterygii</taxon>
        <taxon>Teleostei</taxon>
        <taxon>Neoteleostei</taxon>
        <taxon>Acanthomorphata</taxon>
        <taxon>Ovalentaria</taxon>
        <taxon>Blenniimorphae</taxon>
        <taxon>Blenniiformes</taxon>
        <taxon>Blennioidei</taxon>
        <taxon>Blenniidae</taxon>
        <taxon>Salariinae</taxon>
        <taxon>Salarias</taxon>
    </lineage>
</organism>
<evidence type="ECO:0000256" key="4">
    <source>
        <dbReference type="PROSITE-ProRule" id="PRU00175"/>
    </source>
</evidence>
<dbReference type="Proteomes" id="UP000472267">
    <property type="component" value="Chromosome 3"/>
</dbReference>
<dbReference type="PANTHER" id="PTHR25465:SF14">
    <property type="entry name" value="E3 UBIQUITIN-PROTEIN LIGASE TRIM65"/>
    <property type="match status" value="1"/>
</dbReference>
<protein>
    <recommendedName>
        <fullName evidence="5">RING-type domain-containing protein</fullName>
    </recommendedName>
</protein>
<evidence type="ECO:0000256" key="1">
    <source>
        <dbReference type="ARBA" id="ARBA00022723"/>
    </source>
</evidence>
<keyword evidence="3" id="KW-0862">Zinc</keyword>
<evidence type="ECO:0000313" key="7">
    <source>
        <dbReference type="Proteomes" id="UP000472267"/>
    </source>
</evidence>
<dbReference type="GO" id="GO:0008270">
    <property type="term" value="F:zinc ion binding"/>
    <property type="evidence" value="ECO:0007669"/>
    <property type="project" value="UniProtKB-KW"/>
</dbReference>
<dbReference type="PROSITE" id="PS50089">
    <property type="entry name" value="ZF_RING_2"/>
    <property type="match status" value="1"/>
</dbReference>
<dbReference type="PANTHER" id="PTHR25465">
    <property type="entry name" value="B-BOX DOMAIN CONTAINING"/>
    <property type="match status" value="1"/>
</dbReference>
<evidence type="ECO:0000259" key="5">
    <source>
        <dbReference type="PROSITE" id="PS50089"/>
    </source>
</evidence>
<dbReference type="AlphaFoldDB" id="A0A672J9P0"/>
<dbReference type="OMA" id="SDCIKSH"/>
<evidence type="ECO:0000313" key="6">
    <source>
        <dbReference type="Ensembl" id="ENSSFAP00005050886.1"/>
    </source>
</evidence>